<accession>A0ABY1QMU3</accession>
<dbReference type="PRINTS" id="PR00469">
    <property type="entry name" value="PNDRDTASEII"/>
</dbReference>
<evidence type="ECO:0000313" key="5">
    <source>
        <dbReference type="Proteomes" id="UP001158049"/>
    </source>
</evidence>
<protein>
    <submittedName>
        <fullName evidence="4">Thioredoxin reductase (NADPH)</fullName>
    </submittedName>
</protein>
<dbReference type="Gene3D" id="3.50.50.60">
    <property type="entry name" value="FAD/NAD(P)-binding domain"/>
    <property type="match status" value="2"/>
</dbReference>
<dbReference type="PANTHER" id="PTHR48105">
    <property type="entry name" value="THIOREDOXIN REDUCTASE 1-RELATED-RELATED"/>
    <property type="match status" value="1"/>
</dbReference>
<keyword evidence="2" id="KW-0560">Oxidoreductase</keyword>
<proteinExistence type="predicted"/>
<gene>
    <name evidence="4" type="ORF">SAMN06295970_120114</name>
</gene>
<keyword evidence="1" id="KW-0285">Flavoprotein</keyword>
<name>A0ABY1QMU3_9BURK</name>
<dbReference type="Pfam" id="PF07992">
    <property type="entry name" value="Pyr_redox_2"/>
    <property type="match status" value="1"/>
</dbReference>
<dbReference type="RefSeq" id="WP_283444423.1">
    <property type="nucleotide sequence ID" value="NZ_FXUL01000020.1"/>
</dbReference>
<evidence type="ECO:0000256" key="2">
    <source>
        <dbReference type="ARBA" id="ARBA00023002"/>
    </source>
</evidence>
<dbReference type="InterPro" id="IPR050097">
    <property type="entry name" value="Ferredoxin-NADP_redctase_2"/>
</dbReference>
<sequence>MSTLSTYEAAGQAAIAAAPSGDERADTLPLLDCLVIGAGPGGLTAAIYLRRFHRDVMIIDKGESRLSLIPVSHNYPGFAEGVQGTVLLETLKTQLTRVGCSVTTGEVTSLERDEHGFIADWDGGRVRASKVIMATGIVDIGLPTENWHAAVRNGAVRLCPICDGYDVTDRNIAVVSGQENRVQHARFMRTFSADITLMLPPDSAPLDQDERAALDESGIAWLDSPALDVTTRNGSTPLVHTADGREHAFDALYPMMGEIARSSLATGLGARVGDCGDLLVDGHQRTSIDGLYAVGDVVVGVNQISVSTGQAAVAATDVHNQLPPHPRRAARGGV</sequence>
<dbReference type="SUPFAM" id="SSF51905">
    <property type="entry name" value="FAD/NAD(P)-binding domain"/>
    <property type="match status" value="1"/>
</dbReference>
<evidence type="ECO:0000256" key="1">
    <source>
        <dbReference type="ARBA" id="ARBA00022630"/>
    </source>
</evidence>
<evidence type="ECO:0000259" key="3">
    <source>
        <dbReference type="Pfam" id="PF07992"/>
    </source>
</evidence>
<dbReference type="EMBL" id="FXUL01000020">
    <property type="protein sequence ID" value="SMP74362.1"/>
    <property type="molecule type" value="Genomic_DNA"/>
</dbReference>
<reference evidence="4 5" key="1">
    <citation type="submission" date="2017-05" db="EMBL/GenBank/DDBJ databases">
        <authorList>
            <person name="Varghese N."/>
            <person name="Submissions S."/>
        </authorList>
    </citation>
    <scope>NUCLEOTIDE SEQUENCE [LARGE SCALE GENOMIC DNA]</scope>
    <source>
        <strain evidence="4 5">DSM 26001</strain>
    </source>
</reference>
<dbReference type="InterPro" id="IPR036188">
    <property type="entry name" value="FAD/NAD-bd_sf"/>
</dbReference>
<organism evidence="4 5">
    <name type="scientific">Noviherbaspirillum suwonense</name>
    <dbReference type="NCBI Taxonomy" id="1224511"/>
    <lineage>
        <taxon>Bacteria</taxon>
        <taxon>Pseudomonadati</taxon>
        <taxon>Pseudomonadota</taxon>
        <taxon>Betaproteobacteria</taxon>
        <taxon>Burkholderiales</taxon>
        <taxon>Oxalobacteraceae</taxon>
        <taxon>Noviherbaspirillum</taxon>
    </lineage>
</organism>
<dbReference type="Proteomes" id="UP001158049">
    <property type="component" value="Unassembled WGS sequence"/>
</dbReference>
<dbReference type="InterPro" id="IPR023753">
    <property type="entry name" value="FAD/NAD-binding_dom"/>
</dbReference>
<dbReference type="PRINTS" id="PR00368">
    <property type="entry name" value="FADPNR"/>
</dbReference>
<comment type="caution">
    <text evidence="4">The sequence shown here is derived from an EMBL/GenBank/DDBJ whole genome shotgun (WGS) entry which is preliminary data.</text>
</comment>
<evidence type="ECO:0000313" key="4">
    <source>
        <dbReference type="EMBL" id="SMP74362.1"/>
    </source>
</evidence>
<keyword evidence="5" id="KW-1185">Reference proteome</keyword>
<feature type="domain" description="FAD/NAD(P)-binding" evidence="3">
    <location>
        <begin position="32"/>
        <end position="311"/>
    </location>
</feature>